<organism evidence="7 8">
    <name type="scientific">Pyrodictium delaneyi</name>
    <dbReference type="NCBI Taxonomy" id="1273541"/>
    <lineage>
        <taxon>Archaea</taxon>
        <taxon>Thermoproteota</taxon>
        <taxon>Thermoprotei</taxon>
        <taxon>Desulfurococcales</taxon>
        <taxon>Pyrodictiaceae</taxon>
        <taxon>Pyrodictium</taxon>
    </lineage>
</organism>
<evidence type="ECO:0000256" key="6">
    <source>
        <dbReference type="ARBA" id="ARBA00023239"/>
    </source>
</evidence>
<dbReference type="GO" id="GO:0009231">
    <property type="term" value="P:riboflavin biosynthetic process"/>
    <property type="evidence" value="ECO:0007669"/>
    <property type="project" value="UniProtKB-UniPathway"/>
</dbReference>
<evidence type="ECO:0000256" key="1">
    <source>
        <dbReference type="ARBA" id="ARBA00005104"/>
    </source>
</evidence>
<dbReference type="Pfam" id="PF00926">
    <property type="entry name" value="DHBP_synthase"/>
    <property type="match status" value="1"/>
</dbReference>
<dbReference type="AlphaFoldDB" id="A0A832ZT01"/>
<comment type="pathway">
    <text evidence="1">Cofactor biosynthesis; riboflavin biosynthesis.</text>
</comment>
<evidence type="ECO:0000256" key="3">
    <source>
        <dbReference type="ARBA" id="ARBA00022723"/>
    </source>
</evidence>
<dbReference type="UniPathway" id="UPA00275"/>
<dbReference type="GO" id="GO:0005829">
    <property type="term" value="C:cytosol"/>
    <property type="evidence" value="ECO:0007669"/>
    <property type="project" value="TreeGrafter"/>
</dbReference>
<reference evidence="7" key="1">
    <citation type="journal article" date="2020" name="ISME J.">
        <title>Gammaproteobacteria mediating utilization of methyl-, sulfur- and petroleum organic compounds in deep ocean hydrothermal plumes.</title>
        <authorList>
            <person name="Zhou Z."/>
            <person name="Liu Y."/>
            <person name="Pan J."/>
            <person name="Cron B.R."/>
            <person name="Toner B.M."/>
            <person name="Anantharaman K."/>
            <person name="Breier J.A."/>
            <person name="Dick G.J."/>
            <person name="Li M."/>
        </authorList>
    </citation>
    <scope>NUCLEOTIDE SEQUENCE</scope>
    <source>
        <strain evidence="7">SZUA-1523</strain>
    </source>
</reference>
<sequence>MSGQLEKAIVAFRRGIPVLVYDAAGRENEVDYVIHASMVTAERVYEMRTLAGGLICYAMPQPAGRLIGLRYGYEILSVIPELAPLTSKTLGYGDKPAFSIWVNSVHVKTGIRDADRATTIRELDKVLTMIVDGDVERARSYFQENFVAPGHVPILLGRRLGDRKGHTELSLHLAILAGMTPSTVIVEMLSRGDALGLEGARRVSREKSYPLVEGSEIIDRVEKLGEDLYCRYNLC</sequence>
<dbReference type="PANTHER" id="PTHR21327">
    <property type="entry name" value="GTP CYCLOHYDROLASE II-RELATED"/>
    <property type="match status" value="1"/>
</dbReference>
<dbReference type="InterPro" id="IPR017945">
    <property type="entry name" value="DHBP_synth_RibB-like_a/b_dom"/>
</dbReference>
<evidence type="ECO:0000313" key="7">
    <source>
        <dbReference type="EMBL" id="HIQ23740.1"/>
    </source>
</evidence>
<keyword evidence="5" id="KW-0464">Manganese</keyword>
<keyword evidence="6" id="KW-0456">Lyase</keyword>
<name>A0A832ZT01_9CREN</name>
<keyword evidence="4" id="KW-0460">Magnesium</keyword>
<evidence type="ECO:0000256" key="5">
    <source>
        <dbReference type="ARBA" id="ARBA00023211"/>
    </source>
</evidence>
<dbReference type="InterPro" id="IPR000422">
    <property type="entry name" value="DHBP_synthase_RibB"/>
</dbReference>
<accession>A0A832ZT01</accession>
<gene>
    <name evidence="7" type="ORF">EYH50_01665</name>
</gene>
<protein>
    <submittedName>
        <fullName evidence="7">3,4-dihydroxy-2-butanone 4-phosphate synthase</fullName>
    </submittedName>
</protein>
<dbReference type="EMBL" id="DQVR01000038">
    <property type="protein sequence ID" value="HIQ23740.1"/>
    <property type="molecule type" value="Genomic_DNA"/>
</dbReference>
<dbReference type="GO" id="GO:0046872">
    <property type="term" value="F:metal ion binding"/>
    <property type="evidence" value="ECO:0007669"/>
    <property type="project" value="UniProtKB-KW"/>
</dbReference>
<dbReference type="Proteomes" id="UP000600071">
    <property type="component" value="Unassembled WGS sequence"/>
</dbReference>
<comment type="caution">
    <text evidence="7">The sequence shown here is derived from an EMBL/GenBank/DDBJ whole genome shotgun (WGS) entry which is preliminary data.</text>
</comment>
<evidence type="ECO:0000313" key="8">
    <source>
        <dbReference type="Proteomes" id="UP000600071"/>
    </source>
</evidence>
<dbReference type="SUPFAM" id="SSF55821">
    <property type="entry name" value="YrdC/RibB"/>
    <property type="match status" value="1"/>
</dbReference>
<evidence type="ECO:0000256" key="4">
    <source>
        <dbReference type="ARBA" id="ARBA00022842"/>
    </source>
</evidence>
<keyword evidence="3" id="KW-0479">Metal-binding</keyword>
<dbReference type="GO" id="GO:0008686">
    <property type="term" value="F:3,4-dihydroxy-2-butanone-4-phosphate synthase activity"/>
    <property type="evidence" value="ECO:0007669"/>
    <property type="project" value="InterPro"/>
</dbReference>
<dbReference type="NCBIfam" id="NF004437">
    <property type="entry name" value="PRK05773.1"/>
    <property type="match status" value="1"/>
</dbReference>
<dbReference type="PANTHER" id="PTHR21327:SF46">
    <property type="entry name" value="3,4-DIHYDROXY-2-BUTANONE 4-PHOSPHATE SYNTHASE"/>
    <property type="match status" value="1"/>
</dbReference>
<keyword evidence="2" id="KW-0686">Riboflavin biosynthesis</keyword>
<evidence type="ECO:0000256" key="2">
    <source>
        <dbReference type="ARBA" id="ARBA00022619"/>
    </source>
</evidence>
<proteinExistence type="predicted"/>
<dbReference type="Gene3D" id="3.90.870.10">
    <property type="entry name" value="DHBP synthase"/>
    <property type="match status" value="1"/>
</dbReference>